<dbReference type="InterPro" id="IPR038120">
    <property type="entry name" value="Rpb1_funnel_sf"/>
</dbReference>
<comment type="subunit">
    <text evidence="12">The RNAP catalytic core consists of 2 alpha, 1 beta, 1 beta' and 1 omega subunit. When a sigma factor is associated with the core the holoenzyme is formed, which can initiate transcription.</text>
</comment>
<evidence type="ECO:0000256" key="9">
    <source>
        <dbReference type="ARBA" id="ARBA00022842"/>
    </source>
</evidence>
<dbReference type="InterPro" id="IPR007081">
    <property type="entry name" value="RNA_pol_Rpb1_5"/>
</dbReference>
<dbReference type="InterPro" id="IPR045867">
    <property type="entry name" value="DNA-dir_RpoC_beta_prime"/>
</dbReference>
<dbReference type="GO" id="GO:0005829">
    <property type="term" value="C:cytosol"/>
    <property type="evidence" value="ECO:0007669"/>
    <property type="project" value="UniProtKB-ARBA"/>
</dbReference>
<dbReference type="Pfam" id="PF00623">
    <property type="entry name" value="RNA_pol_Rpb1_2"/>
    <property type="match status" value="1"/>
</dbReference>
<comment type="cofactor">
    <cofactor evidence="12">
        <name>Mg(2+)</name>
        <dbReference type="ChEBI" id="CHEBI:18420"/>
    </cofactor>
    <text evidence="12">Binds 1 Mg(2+) ion per subunit.</text>
</comment>
<dbReference type="Gene3D" id="2.40.40.20">
    <property type="match status" value="1"/>
</dbReference>
<evidence type="ECO:0000256" key="1">
    <source>
        <dbReference type="ARBA" id="ARBA00006460"/>
    </source>
</evidence>
<dbReference type="GO" id="GO:0006351">
    <property type="term" value="P:DNA-templated transcription"/>
    <property type="evidence" value="ECO:0007669"/>
    <property type="project" value="UniProtKB-UniRule"/>
</dbReference>
<dbReference type="PANTHER" id="PTHR19376">
    <property type="entry name" value="DNA-DIRECTED RNA POLYMERASE"/>
    <property type="match status" value="1"/>
</dbReference>
<dbReference type="InterPro" id="IPR007080">
    <property type="entry name" value="RNA_pol_Rpb1_1"/>
</dbReference>
<evidence type="ECO:0000256" key="7">
    <source>
        <dbReference type="ARBA" id="ARBA00022723"/>
    </source>
</evidence>
<dbReference type="FunFam" id="2.40.50.100:FF:000012">
    <property type="entry name" value="DNA-directed RNA polymerase subunit beta"/>
    <property type="match status" value="1"/>
</dbReference>
<dbReference type="NCBIfam" id="TIGR02386">
    <property type="entry name" value="rpoC_TIGR"/>
    <property type="match status" value="1"/>
</dbReference>
<dbReference type="Gene3D" id="2.40.50.100">
    <property type="match status" value="3"/>
</dbReference>
<evidence type="ECO:0000256" key="4">
    <source>
        <dbReference type="ARBA" id="ARBA00022478"/>
    </source>
</evidence>
<evidence type="ECO:0000256" key="12">
    <source>
        <dbReference type="HAMAP-Rule" id="MF_01322"/>
    </source>
</evidence>
<protein>
    <recommendedName>
        <fullName evidence="12">DNA-directed RNA polymerase subunit beta'</fullName>
        <shortName evidence="12">RNAP subunit beta'</shortName>
        <ecNumber evidence="12">2.7.7.6</ecNumber>
    </recommendedName>
    <alternativeName>
        <fullName evidence="12">RNA polymerase subunit beta'</fullName>
    </alternativeName>
    <alternativeName>
        <fullName evidence="12">Transcriptase subunit beta'</fullName>
    </alternativeName>
</protein>
<dbReference type="Gene3D" id="1.10.40.90">
    <property type="match status" value="1"/>
</dbReference>
<dbReference type="Gene3D" id="4.10.860.120">
    <property type="entry name" value="RNA polymerase II, clamp domain"/>
    <property type="match status" value="1"/>
</dbReference>
<dbReference type="Gene3D" id="1.10.132.30">
    <property type="match status" value="1"/>
</dbReference>
<comment type="function">
    <text evidence="12 13">DNA-dependent RNA polymerase catalyzes the transcription of DNA into RNA using the four ribonucleoside triphosphates as substrates.</text>
</comment>
<feature type="binding site" evidence="12">
    <location>
        <position position="491"/>
    </location>
    <ligand>
        <name>Mg(2+)</name>
        <dbReference type="ChEBI" id="CHEBI:18420"/>
    </ligand>
</feature>
<gene>
    <name evidence="12 15" type="primary">rpoC</name>
    <name evidence="15" type="ORF">ARN_32720</name>
</gene>
<dbReference type="SMART" id="SM00663">
    <property type="entry name" value="RPOLA_N"/>
    <property type="match status" value="1"/>
</dbReference>
<keyword evidence="6 12" id="KW-0548">Nucleotidyltransferase</keyword>
<evidence type="ECO:0000256" key="13">
    <source>
        <dbReference type="RuleBase" id="RU004279"/>
    </source>
</evidence>
<keyword evidence="9 12" id="KW-0460">Magnesium</keyword>
<accession>D2U3N9</accession>
<comment type="similarity">
    <text evidence="3">In the C-terminal section; belongs to the RNA polymerase beta' chain family.</text>
</comment>
<dbReference type="InterPro" id="IPR007066">
    <property type="entry name" value="RNA_pol_Rpb1_3"/>
</dbReference>
<dbReference type="Gene3D" id="1.10.1790.20">
    <property type="match status" value="1"/>
</dbReference>
<dbReference type="FunFam" id="1.10.150.390:FF:000002">
    <property type="entry name" value="DNA-directed RNA polymerase subunit beta"/>
    <property type="match status" value="1"/>
</dbReference>
<evidence type="ECO:0000256" key="2">
    <source>
        <dbReference type="ARBA" id="ARBA00007616"/>
    </source>
</evidence>
<dbReference type="InterPro" id="IPR000722">
    <property type="entry name" value="RNA_pol_asu"/>
</dbReference>
<dbReference type="HAMAP" id="MF_01322">
    <property type="entry name" value="RNApol_bact_RpoC"/>
    <property type="match status" value="1"/>
</dbReference>
<keyword evidence="7 12" id="KW-0479">Metal-binding</keyword>
<feature type="binding site" evidence="12">
    <location>
        <position position="116"/>
    </location>
    <ligand>
        <name>Zn(2+)</name>
        <dbReference type="ChEBI" id="CHEBI:29105"/>
        <label>1</label>
    </ligand>
</feature>
<dbReference type="FunFam" id="1.10.40.90:FF:000001">
    <property type="entry name" value="DNA-directed RNA polymerase subunit beta"/>
    <property type="match status" value="1"/>
</dbReference>
<dbReference type="CDD" id="cd02655">
    <property type="entry name" value="RNAP_beta'_C"/>
    <property type="match status" value="1"/>
</dbReference>
<dbReference type="EC" id="2.7.7.6" evidence="12"/>
<feature type="binding site" evidence="12">
    <location>
        <position position="929"/>
    </location>
    <ligand>
        <name>Zn(2+)</name>
        <dbReference type="ChEBI" id="CHEBI:29105"/>
        <label>2</label>
    </ligand>
</feature>
<dbReference type="Pfam" id="PF04983">
    <property type="entry name" value="RNA_pol_Rpb1_3"/>
    <property type="match status" value="1"/>
</dbReference>
<comment type="cofactor">
    <cofactor evidence="12">
        <name>Zn(2+)</name>
        <dbReference type="ChEBI" id="CHEBI:29105"/>
    </cofactor>
    <text evidence="12">Binds 2 Zn(2+) ions per subunit.</text>
</comment>
<feature type="binding site" evidence="12">
    <location>
        <position position="845"/>
    </location>
    <ligand>
        <name>Zn(2+)</name>
        <dbReference type="ChEBI" id="CHEBI:29105"/>
        <label>2</label>
    </ligand>
</feature>
<dbReference type="InterPro" id="IPR044893">
    <property type="entry name" value="RNA_pol_Rpb1_clamp_domain"/>
</dbReference>
<feature type="binding site" evidence="12">
    <location>
        <position position="919"/>
    </location>
    <ligand>
        <name>Zn(2+)</name>
        <dbReference type="ChEBI" id="CHEBI:29105"/>
        <label>2</label>
    </ligand>
</feature>
<dbReference type="Pfam" id="PF05000">
    <property type="entry name" value="RNA_pol_Rpb1_4"/>
    <property type="match status" value="1"/>
</dbReference>
<dbReference type="Pfam" id="PF04997">
    <property type="entry name" value="RNA_pol_Rpb1_1"/>
    <property type="match status" value="1"/>
</dbReference>
<dbReference type="GO" id="GO:0008270">
    <property type="term" value="F:zinc ion binding"/>
    <property type="evidence" value="ECO:0007669"/>
    <property type="project" value="UniProtKB-UniRule"/>
</dbReference>
<dbReference type="InterPro" id="IPR006592">
    <property type="entry name" value="RNA_pol_N"/>
</dbReference>
<dbReference type="Pfam" id="PF04998">
    <property type="entry name" value="RNA_pol_Rpb1_5"/>
    <property type="match status" value="1"/>
</dbReference>
<reference evidence="15" key="1">
    <citation type="journal article" date="2010" name="Insect Mol. Biol.">
        <title>The draft genome sequence of Arsenophonus nasoniae, son-killer bacterium of Nasonia vitripennis, reveals genes associated with virulence and symbiosis.</title>
        <authorList>
            <person name="Wilkes T."/>
            <person name="Darby A.C."/>
            <person name="Choi J."/>
            <person name="Colborne J.K."/>
            <person name="Werren J.H."/>
            <person name="Hurst G.D.D."/>
        </authorList>
    </citation>
    <scope>NUCLEOTIDE SEQUENCE</scope>
</reference>
<feature type="binding site" evidence="12">
    <location>
        <position position="493"/>
    </location>
    <ligand>
        <name>Mg(2+)</name>
        <dbReference type="ChEBI" id="CHEBI:18420"/>
    </ligand>
</feature>
<dbReference type="GO" id="GO:0000428">
    <property type="term" value="C:DNA-directed RNA polymerase complex"/>
    <property type="evidence" value="ECO:0007669"/>
    <property type="project" value="UniProtKB-KW"/>
</dbReference>
<feature type="binding site" evidence="12">
    <location>
        <position position="926"/>
    </location>
    <ligand>
        <name>Zn(2+)</name>
        <dbReference type="ChEBI" id="CHEBI:29105"/>
        <label>2</label>
    </ligand>
</feature>
<sequence length="1439" mass="159080">MLLSFTNCYTGFRRKWLKPLPRRFNSDRSHSVKDLLKFLKAQTKTEEFDAIKIALASPDMIRSWSFGEVKKPETINYRTFKPERDGLFCARIFGPVKDYECLCGKYKRLKHRGVICEKCGVEVTQTKVRRERMGHIELASPTAHIWFLKSLPSRIGLLLDMPLRDIERVLYFESYVVVEGGMTSLERGQILTEEQYLDALEEFGDEFDAKMGAEAIQSLLKNLDLEQECEVLREELNTTNSETKRKKLTKRIKLLEAFIQSGNKPKWMILNVLPVLPPDLRPLVPLDGGRFATSDLNDLYRRVINRNNRLKRLLDLAAPDIIVRNEKRMLQEAVDALLDNGRRGRAITGSNKRPLKSLADMIKGKQGRFRQNLLGKRVDYSGRSVITVGPYLRLHQCGLPKRMALELFKPFIYGKLELRGLATTIKAAKKMVEREEAVVWDILDEVIREHPVMLNRAPTLHRLGIQAFEPILIEGKAIQLHPLVCAAYNADFDGDQMAVHVPLTLEAQLEARALMMSTNNILSPASGEPIIVPSQDVVLGLYYMTRDCVNAEGEGMVLSGPKEAERVYRAGLASLHARVKVRITEEVRDGEGNVETGTQLVDTTIGRAILWMIVPKGLPYSLVNQPLGKKAISKMLNTCYRVLGLKPTVIFADQIMYTGFAYAARSGASVGIDDMVIPEKKASIIAEAEAEVAEIQEQFQSGLVTAGERYNKVIDIWAAANERVAKAMMENLSTETVVNRDGQDEQQVSFNSIFMMADSGARGSAAQIRQLAGMRGLMAKPDGSIIETPITANFREGLNVLQYFISTHGARKGLADTALKTANSGYLTRRLVDVAQDLVVTEDDCGTHGGILMTPVIEGGDVKEPLRERVLGRVTAEDILVPGTADILIPRNTLLSEKWCDELEANSVDSVKVRSVVSCETDFGVCAKCYGRDLARGHIINKGEAVGVIAAQSIGEPGTQLTMRTFHIGGAASRAAAESSIQVRNKGNIKLVNAKFVKNSEGHLVITSRNTELRVVDEFGRTKESYKVPYGAHLNKGDGDGVNGGETAANWDPHTMPVISEVAGIIRFSDMADGQSIIRQTDELTGLSSIVVLDTAERTAGSKDLRPALRVVDAKGNDVLIPGTDMPAQYFLPGKAIVQLDDGAAINIGDTLARIPQESGGTKDITGGLPRVADLFEARRPKEPAILAEISGIISFGKETKGKRRLVITPTDGGDAYEEMIPKWRQLNVFEGERVERGDVISDGPESPHDILRLRGAHAVARYITNEVQEVYRLQGVKINDKHIEVIVRQMLRKVTIADAGSSEFLEGEQVEYARVKVANRKLEQEGKVPATFSRDLLGITKASLATESFISAASFQETTRVLTEAAVAGKRDELRGLKENVIVGRLIPAGTGYAYHQDRMRRRHMVNEPIESSQVSADEATANLAELLNAGFGNQDHE</sequence>
<evidence type="ECO:0000256" key="6">
    <source>
        <dbReference type="ARBA" id="ARBA00022695"/>
    </source>
</evidence>
<proteinExistence type="inferred from homology"/>
<evidence type="ECO:0000313" key="15">
    <source>
        <dbReference type="EMBL" id="CBA76002.1"/>
    </source>
</evidence>
<dbReference type="FunFam" id="1.10.132.30:FF:000003">
    <property type="entry name" value="DNA-directed RNA polymerase subunit beta"/>
    <property type="match status" value="1"/>
</dbReference>
<evidence type="ECO:0000256" key="10">
    <source>
        <dbReference type="ARBA" id="ARBA00023163"/>
    </source>
</evidence>
<feature type="binding site" evidence="12">
    <location>
        <position position="119"/>
    </location>
    <ligand>
        <name>Zn(2+)</name>
        <dbReference type="ChEBI" id="CHEBI:29105"/>
        <label>1</label>
    </ligand>
</feature>
<evidence type="ECO:0000256" key="11">
    <source>
        <dbReference type="ARBA" id="ARBA00048552"/>
    </source>
</evidence>
<dbReference type="InterPro" id="IPR012754">
    <property type="entry name" value="DNA-dir_RpoC_beta_prime_bact"/>
</dbReference>
<feature type="binding site" evidence="12">
    <location>
        <position position="101"/>
    </location>
    <ligand>
        <name>Zn(2+)</name>
        <dbReference type="ChEBI" id="CHEBI:29105"/>
        <label>1</label>
    </ligand>
</feature>
<evidence type="ECO:0000256" key="5">
    <source>
        <dbReference type="ARBA" id="ARBA00022679"/>
    </source>
</evidence>
<organism evidence="15">
    <name type="scientific">Arsenophonus nasoniae</name>
    <name type="common">son-killer infecting Nasonia vitripennis</name>
    <dbReference type="NCBI Taxonomy" id="638"/>
    <lineage>
        <taxon>Bacteria</taxon>
        <taxon>Pseudomonadati</taxon>
        <taxon>Pseudomonadota</taxon>
        <taxon>Gammaproteobacteria</taxon>
        <taxon>Enterobacterales</taxon>
        <taxon>Morganellaceae</taxon>
        <taxon>Arsenophonus</taxon>
    </lineage>
</organism>
<feature type="binding site" evidence="12">
    <location>
        <position position="103"/>
    </location>
    <ligand>
        <name>Zn(2+)</name>
        <dbReference type="ChEBI" id="CHEBI:29105"/>
        <label>1</label>
    </ligand>
</feature>
<dbReference type="InterPro" id="IPR007083">
    <property type="entry name" value="RNA_pol_Rpb1_4"/>
</dbReference>
<dbReference type="GO" id="GO:0003899">
    <property type="term" value="F:DNA-directed RNA polymerase activity"/>
    <property type="evidence" value="ECO:0007669"/>
    <property type="project" value="UniProtKB-UniRule"/>
</dbReference>
<keyword evidence="8 12" id="KW-0862">Zinc</keyword>
<comment type="similarity">
    <text evidence="2">In the N-terminal section; belongs to the RNA polymerase beta chain family.</text>
</comment>
<dbReference type="Gene3D" id="1.10.274.100">
    <property type="entry name" value="RNA polymerase Rpb1, domain 3"/>
    <property type="match status" value="1"/>
</dbReference>
<keyword evidence="5 12" id="KW-0808">Transferase</keyword>
<dbReference type="InterPro" id="IPR042102">
    <property type="entry name" value="RNA_pol_Rpb1_3_sf"/>
</dbReference>
<dbReference type="FunFam" id="1.10.274.100:FF:000002">
    <property type="entry name" value="DNA-directed RNA polymerase subunit beta"/>
    <property type="match status" value="1"/>
</dbReference>
<dbReference type="GO" id="GO:0000287">
    <property type="term" value="F:magnesium ion binding"/>
    <property type="evidence" value="ECO:0007669"/>
    <property type="project" value="UniProtKB-UniRule"/>
</dbReference>
<feature type="binding site" evidence="12">
    <location>
        <position position="495"/>
    </location>
    <ligand>
        <name>Mg(2+)</name>
        <dbReference type="ChEBI" id="CHEBI:18420"/>
    </ligand>
</feature>
<dbReference type="FunFam" id="4.10.860.120:FF:000001">
    <property type="entry name" value="DNA-directed RNA polymerase subunit beta"/>
    <property type="match status" value="1"/>
</dbReference>
<comment type="similarity">
    <text evidence="1 12 13">Belongs to the RNA polymerase beta' chain family.</text>
</comment>
<name>D2U3N9_9GAMM</name>
<dbReference type="GO" id="GO:0003677">
    <property type="term" value="F:DNA binding"/>
    <property type="evidence" value="ECO:0007669"/>
    <property type="project" value="UniProtKB-UniRule"/>
</dbReference>
<dbReference type="CDD" id="cd01609">
    <property type="entry name" value="RNAP_beta'_N"/>
    <property type="match status" value="1"/>
</dbReference>
<comment type="catalytic activity">
    <reaction evidence="11 12 13">
        <text>RNA(n) + a ribonucleoside 5'-triphosphate = RNA(n+1) + diphosphate</text>
        <dbReference type="Rhea" id="RHEA:21248"/>
        <dbReference type="Rhea" id="RHEA-COMP:14527"/>
        <dbReference type="Rhea" id="RHEA-COMP:17342"/>
        <dbReference type="ChEBI" id="CHEBI:33019"/>
        <dbReference type="ChEBI" id="CHEBI:61557"/>
        <dbReference type="ChEBI" id="CHEBI:140395"/>
        <dbReference type="EC" id="2.7.7.6"/>
    </reaction>
</comment>
<evidence type="ECO:0000256" key="8">
    <source>
        <dbReference type="ARBA" id="ARBA00022833"/>
    </source>
</evidence>
<keyword evidence="10 12" id="KW-0804">Transcription</keyword>
<evidence type="ECO:0000256" key="3">
    <source>
        <dbReference type="ARBA" id="ARBA00009839"/>
    </source>
</evidence>
<dbReference type="Gene3D" id="1.10.150.390">
    <property type="match status" value="1"/>
</dbReference>
<feature type="domain" description="RNA polymerase N-terminal" evidence="14">
    <location>
        <begin position="266"/>
        <end position="545"/>
    </location>
</feature>
<dbReference type="SUPFAM" id="SSF64484">
    <property type="entry name" value="beta and beta-prime subunits of DNA dependent RNA-polymerase"/>
    <property type="match status" value="1"/>
</dbReference>
<keyword evidence="4 12" id="KW-0240">DNA-directed RNA polymerase</keyword>
<evidence type="ECO:0000259" key="14">
    <source>
        <dbReference type="SMART" id="SM00663"/>
    </source>
</evidence>
<dbReference type="PANTHER" id="PTHR19376:SF54">
    <property type="entry name" value="DNA-DIRECTED RNA POLYMERASE SUBUNIT BETA"/>
    <property type="match status" value="1"/>
</dbReference>
<dbReference type="EMBL" id="FN545258">
    <property type="protein sequence ID" value="CBA76002.1"/>
    <property type="molecule type" value="Genomic_DNA"/>
</dbReference>